<dbReference type="PANTHER" id="PTHR48080">
    <property type="entry name" value="D-GALACTONATE DEHYDRATASE-RELATED"/>
    <property type="match status" value="1"/>
</dbReference>
<gene>
    <name evidence="7" type="ORF">Q8A70_01550</name>
</gene>
<dbReference type="SUPFAM" id="SSF51604">
    <property type="entry name" value="Enolase C-terminal domain-like"/>
    <property type="match status" value="1"/>
</dbReference>
<dbReference type="RefSeq" id="WP_379953704.1">
    <property type="nucleotide sequence ID" value="NZ_JAUYVI010000001.1"/>
</dbReference>
<feature type="domain" description="Mandelate racemase/muconate lactonizing enzyme C-terminal" evidence="6">
    <location>
        <begin position="131"/>
        <end position="222"/>
    </location>
</feature>
<dbReference type="SFLD" id="SFLDG00180">
    <property type="entry name" value="muconate_cycloisomerase"/>
    <property type="match status" value="1"/>
</dbReference>
<dbReference type="SFLD" id="SFLDS00001">
    <property type="entry name" value="Enolase"/>
    <property type="match status" value="1"/>
</dbReference>
<evidence type="ECO:0000256" key="1">
    <source>
        <dbReference type="ARBA" id="ARBA00008031"/>
    </source>
</evidence>
<dbReference type="SMART" id="SM00922">
    <property type="entry name" value="MR_MLE"/>
    <property type="match status" value="1"/>
</dbReference>
<evidence type="ECO:0000313" key="7">
    <source>
        <dbReference type="EMBL" id="MDQ7246326.1"/>
    </source>
</evidence>
<evidence type="ECO:0000256" key="5">
    <source>
        <dbReference type="RuleBase" id="RU366006"/>
    </source>
</evidence>
<dbReference type="CDD" id="cd03319">
    <property type="entry name" value="L-Ala-DL-Glu_epimerase"/>
    <property type="match status" value="1"/>
</dbReference>
<dbReference type="Gene3D" id="3.30.390.10">
    <property type="entry name" value="Enolase-like, N-terminal domain"/>
    <property type="match status" value="1"/>
</dbReference>
<accession>A0ABU0YH09</accession>
<reference evidence="8" key="1">
    <citation type="submission" date="2023-08" db="EMBL/GenBank/DDBJ databases">
        <title>Rhodospirillaceae gen. nov., a novel taxon isolated from the Yangtze River Yuezi River estuary sludge.</title>
        <authorList>
            <person name="Ruan L."/>
        </authorList>
    </citation>
    <scope>NUCLEOTIDE SEQUENCE [LARGE SCALE GENOMIC DNA]</scope>
    <source>
        <strain evidence="8">R-7</strain>
    </source>
</reference>
<proteinExistence type="inferred from homology"/>
<dbReference type="InterPro" id="IPR036849">
    <property type="entry name" value="Enolase-like_C_sf"/>
</dbReference>
<evidence type="ECO:0000313" key="8">
    <source>
        <dbReference type="Proteomes" id="UP001230156"/>
    </source>
</evidence>
<evidence type="ECO:0000256" key="2">
    <source>
        <dbReference type="ARBA" id="ARBA00022723"/>
    </source>
</evidence>
<keyword evidence="8" id="KW-1185">Reference proteome</keyword>
<dbReference type="InterPro" id="IPR013342">
    <property type="entry name" value="Mandelate_racemase_C"/>
</dbReference>
<dbReference type="PANTHER" id="PTHR48080:SF3">
    <property type="entry name" value="ENOLASE SUPERFAMILY MEMBER DDB_G0284701"/>
    <property type="match status" value="1"/>
</dbReference>
<dbReference type="Gene3D" id="3.20.20.120">
    <property type="entry name" value="Enolase-like C-terminal domain"/>
    <property type="match status" value="1"/>
</dbReference>
<dbReference type="Pfam" id="PF13378">
    <property type="entry name" value="MR_MLE_C"/>
    <property type="match status" value="1"/>
</dbReference>
<dbReference type="InterPro" id="IPR029017">
    <property type="entry name" value="Enolase-like_N"/>
</dbReference>
<keyword evidence="2 5" id="KW-0479">Metal-binding</keyword>
<dbReference type="Pfam" id="PF02746">
    <property type="entry name" value="MR_MLE_N"/>
    <property type="match status" value="1"/>
</dbReference>
<sequence>MTRKLRIKSESFKLAQTFTISRGSKTEAEVVTVEIEEDGKIGRGECVPYARYKESVGSVSEIIDGLRDAIEGGVGRQRLRDLLKPGAARNAIDCALWDLEAKLAGKPVWELAELAKPHDVVTTYTLSLDTPAKMAEAAKANAARPFLKLKLAGPEDLERVKAVHQAAPNVKLMVDANEGWSIDDYKALSPLLKNLGVVLIEQPLAAEDDLALLAVKGSVPVCADESCHDLGTLRTLHGRYQCVNIKLDKAGGLTEALAMVAEAKRLEFQVMVGCMVATSLSMAPAFLVAQTAEFVDLDGPLLLAEDRPHGFKFSGSTMHPNGPELWG</sequence>
<protein>
    <recommendedName>
        <fullName evidence="5">Dipeptide epimerase</fullName>
        <ecNumber evidence="5">5.1.1.-</ecNumber>
    </recommendedName>
</protein>
<dbReference type="NCBIfam" id="NF042940">
    <property type="entry name" value="racemase_DgcA"/>
    <property type="match status" value="1"/>
</dbReference>
<dbReference type="SUPFAM" id="SSF54826">
    <property type="entry name" value="Enolase N-terminal domain-like"/>
    <property type="match status" value="1"/>
</dbReference>
<dbReference type="Proteomes" id="UP001230156">
    <property type="component" value="Unassembled WGS sequence"/>
</dbReference>
<dbReference type="SFLD" id="SFLDF00010">
    <property type="entry name" value="dipeptide_epimerase"/>
    <property type="match status" value="1"/>
</dbReference>
<comment type="similarity">
    <text evidence="1 5">Belongs to the mandelate racemase/muconate lactonizing enzyme family.</text>
</comment>
<keyword evidence="4 5" id="KW-0413">Isomerase</keyword>
<organism evidence="7 8">
    <name type="scientific">Dongia sedimenti</name>
    <dbReference type="NCBI Taxonomy" id="3064282"/>
    <lineage>
        <taxon>Bacteria</taxon>
        <taxon>Pseudomonadati</taxon>
        <taxon>Pseudomonadota</taxon>
        <taxon>Alphaproteobacteria</taxon>
        <taxon>Rhodospirillales</taxon>
        <taxon>Dongiaceae</taxon>
        <taxon>Dongia</taxon>
    </lineage>
</organism>
<evidence type="ECO:0000259" key="6">
    <source>
        <dbReference type="SMART" id="SM00922"/>
    </source>
</evidence>
<dbReference type="EMBL" id="JAUYVI010000001">
    <property type="protein sequence ID" value="MDQ7246326.1"/>
    <property type="molecule type" value="Genomic_DNA"/>
</dbReference>
<dbReference type="InterPro" id="IPR013341">
    <property type="entry name" value="Mandelate_racemase_N_dom"/>
</dbReference>
<dbReference type="InterPro" id="IPR034603">
    <property type="entry name" value="Dipeptide_epimerase"/>
</dbReference>
<name>A0ABU0YH09_9PROT</name>
<dbReference type="EC" id="5.1.1.-" evidence="5"/>
<comment type="cofactor">
    <cofactor evidence="5">
        <name>Mg(2+)</name>
        <dbReference type="ChEBI" id="CHEBI:18420"/>
    </cofactor>
    <text evidence="5">Binds 1 Mg(2+) ion per subunit.</text>
</comment>
<comment type="caution">
    <text evidence="7">The sequence shown here is derived from an EMBL/GenBank/DDBJ whole genome shotgun (WGS) entry which is preliminary data.</text>
</comment>
<evidence type="ECO:0000256" key="3">
    <source>
        <dbReference type="ARBA" id="ARBA00022842"/>
    </source>
</evidence>
<dbReference type="InterPro" id="IPR034593">
    <property type="entry name" value="DgoD-like"/>
</dbReference>
<keyword evidence="3 5" id="KW-0460">Magnesium</keyword>
<dbReference type="InterPro" id="IPR029065">
    <property type="entry name" value="Enolase_C-like"/>
</dbReference>
<evidence type="ECO:0000256" key="4">
    <source>
        <dbReference type="ARBA" id="ARBA00023235"/>
    </source>
</evidence>